<feature type="transmembrane region" description="Helical" evidence="7">
    <location>
        <begin position="20"/>
        <end position="39"/>
    </location>
</feature>
<dbReference type="PANTHER" id="PTHR42920">
    <property type="entry name" value="OS03G0707200 PROTEIN-RELATED"/>
    <property type="match status" value="1"/>
</dbReference>
<dbReference type="GO" id="GO:0005886">
    <property type="term" value="C:plasma membrane"/>
    <property type="evidence" value="ECO:0007669"/>
    <property type="project" value="UniProtKB-SubCell"/>
</dbReference>
<evidence type="ECO:0000256" key="6">
    <source>
        <dbReference type="ARBA" id="ARBA00023136"/>
    </source>
</evidence>
<evidence type="ECO:0000256" key="1">
    <source>
        <dbReference type="ARBA" id="ARBA00004651"/>
    </source>
</evidence>
<evidence type="ECO:0000256" key="2">
    <source>
        <dbReference type="ARBA" id="ARBA00007362"/>
    </source>
</evidence>
<gene>
    <name evidence="9" type="ORF">HMPREF0080_00516</name>
</gene>
<accession>G9YFV4</accession>
<dbReference type="InterPro" id="IPR037185">
    <property type="entry name" value="EmrE-like"/>
</dbReference>
<dbReference type="Proteomes" id="UP000005481">
    <property type="component" value="Unassembled WGS sequence"/>
</dbReference>
<reference evidence="9 10" key="1">
    <citation type="submission" date="2011-08" db="EMBL/GenBank/DDBJ databases">
        <authorList>
            <person name="Weinstock G."/>
            <person name="Sodergren E."/>
            <person name="Clifton S."/>
            <person name="Fulton L."/>
            <person name="Fulton B."/>
            <person name="Courtney L."/>
            <person name="Fronick C."/>
            <person name="Harrison M."/>
            <person name="Strong C."/>
            <person name="Farmer C."/>
            <person name="Delahaunty K."/>
            <person name="Markovic C."/>
            <person name="Hall O."/>
            <person name="Minx P."/>
            <person name="Tomlinson C."/>
            <person name="Mitreva M."/>
            <person name="Hou S."/>
            <person name="Chen J."/>
            <person name="Wollam A."/>
            <person name="Pepin K.H."/>
            <person name="Johnson M."/>
            <person name="Bhonagiri V."/>
            <person name="Zhang X."/>
            <person name="Suruliraj S."/>
            <person name="Warren W."/>
            <person name="Chinwalla A."/>
            <person name="Mardis E.R."/>
            <person name="Wilson R.K."/>
        </authorList>
    </citation>
    <scope>NUCLEOTIDE SEQUENCE [LARGE SCALE GENOMIC DNA]</scope>
    <source>
        <strain evidence="9 10">F0357</strain>
    </source>
</reference>
<keyword evidence="3" id="KW-1003">Cell membrane</keyword>
<comment type="similarity">
    <text evidence="2">Belongs to the EamA transporter family.</text>
</comment>
<evidence type="ECO:0000256" key="3">
    <source>
        <dbReference type="ARBA" id="ARBA00022475"/>
    </source>
</evidence>
<dbReference type="InterPro" id="IPR051258">
    <property type="entry name" value="Diverse_Substrate_Transporter"/>
</dbReference>
<dbReference type="EMBL" id="AGCJ01000015">
    <property type="protein sequence ID" value="EHM42707.1"/>
    <property type="molecule type" value="Genomic_DNA"/>
</dbReference>
<dbReference type="eggNOG" id="COG0697">
    <property type="taxonomic scope" value="Bacteria"/>
</dbReference>
<evidence type="ECO:0000313" key="10">
    <source>
        <dbReference type="Proteomes" id="UP000005481"/>
    </source>
</evidence>
<dbReference type="Pfam" id="PF00892">
    <property type="entry name" value="EamA"/>
    <property type="match status" value="1"/>
</dbReference>
<feature type="transmembrane region" description="Helical" evidence="7">
    <location>
        <begin position="164"/>
        <end position="183"/>
    </location>
</feature>
<proteinExistence type="inferred from homology"/>
<dbReference type="HOGENOM" id="CLU_033863_21_3_9"/>
<comment type="subcellular location">
    <subcellularLocation>
        <location evidence="1">Cell membrane</location>
        <topology evidence="1">Multi-pass membrane protein</topology>
    </subcellularLocation>
</comment>
<evidence type="ECO:0000256" key="5">
    <source>
        <dbReference type="ARBA" id="ARBA00022989"/>
    </source>
</evidence>
<dbReference type="Gene3D" id="1.10.3730.20">
    <property type="match status" value="1"/>
</dbReference>
<feature type="transmembrane region" description="Helical" evidence="7">
    <location>
        <begin position="189"/>
        <end position="208"/>
    </location>
</feature>
<feature type="transmembrane region" description="Helical" evidence="7">
    <location>
        <begin position="46"/>
        <end position="66"/>
    </location>
</feature>
<feature type="transmembrane region" description="Helical" evidence="7">
    <location>
        <begin position="101"/>
        <end position="122"/>
    </location>
</feature>
<name>G9YFV4_9FIRM</name>
<dbReference type="InterPro" id="IPR000620">
    <property type="entry name" value="EamA_dom"/>
</dbReference>
<keyword evidence="4 7" id="KW-0812">Transmembrane</keyword>
<dbReference type="AlphaFoldDB" id="G9YFV4"/>
<evidence type="ECO:0000259" key="8">
    <source>
        <dbReference type="Pfam" id="PF00892"/>
    </source>
</evidence>
<feature type="transmembrane region" description="Helical" evidence="7">
    <location>
        <begin position="134"/>
        <end position="152"/>
    </location>
</feature>
<dbReference type="RefSeq" id="WP_006789504.1">
    <property type="nucleotide sequence ID" value="NZ_JH417571.1"/>
</dbReference>
<dbReference type="SUPFAM" id="SSF103481">
    <property type="entry name" value="Multidrug resistance efflux transporter EmrE"/>
    <property type="match status" value="2"/>
</dbReference>
<sequence>MFACMTCELISLTTIDSSMASFLENTAVAWVPVITAVIYHRRPEKIVILCTLLIICGVGLLTLNGAEIRPGRGEFICLTGSVCYAFWIIATAKTAHRFDPLSLGIMQFFFLSLYSSIGTVLFETPFIPTRPVEWQVISALTFICTILGFTLQPVAQRYTTAEKAGLFTAINPLFAAIFGFFILDERFTTPQITGGILILGVILLLQIAGSRKKARSSQN</sequence>
<keyword evidence="10" id="KW-1185">Reference proteome</keyword>
<feature type="domain" description="EamA" evidence="8">
    <location>
        <begin position="72"/>
        <end position="205"/>
    </location>
</feature>
<dbReference type="STRING" id="861450.HMPREF0080_00516"/>
<keyword evidence="6 7" id="KW-0472">Membrane</keyword>
<keyword evidence="5 7" id="KW-1133">Transmembrane helix</keyword>
<dbReference type="PANTHER" id="PTHR42920:SF5">
    <property type="entry name" value="EAMA DOMAIN-CONTAINING PROTEIN"/>
    <property type="match status" value="1"/>
</dbReference>
<evidence type="ECO:0000256" key="7">
    <source>
        <dbReference type="SAM" id="Phobius"/>
    </source>
</evidence>
<organism evidence="9 10">
    <name type="scientific">Anaeroglobus geminatus F0357</name>
    <dbReference type="NCBI Taxonomy" id="861450"/>
    <lineage>
        <taxon>Bacteria</taxon>
        <taxon>Bacillati</taxon>
        <taxon>Bacillota</taxon>
        <taxon>Negativicutes</taxon>
        <taxon>Veillonellales</taxon>
        <taxon>Veillonellaceae</taxon>
        <taxon>Anaeroglobus</taxon>
    </lineage>
</organism>
<feature type="transmembrane region" description="Helical" evidence="7">
    <location>
        <begin position="72"/>
        <end position="89"/>
    </location>
</feature>
<evidence type="ECO:0000256" key="4">
    <source>
        <dbReference type="ARBA" id="ARBA00022692"/>
    </source>
</evidence>
<protein>
    <submittedName>
        <fullName evidence="9">Putative membrane protein</fullName>
    </submittedName>
</protein>
<evidence type="ECO:0000313" key="9">
    <source>
        <dbReference type="EMBL" id="EHM42707.1"/>
    </source>
</evidence>
<comment type="caution">
    <text evidence="9">The sequence shown here is derived from an EMBL/GenBank/DDBJ whole genome shotgun (WGS) entry which is preliminary data.</text>
</comment>